<dbReference type="Pfam" id="PF00169">
    <property type="entry name" value="PH"/>
    <property type="match status" value="1"/>
</dbReference>
<evidence type="ECO:0000259" key="6">
    <source>
        <dbReference type="PROSITE" id="PS50086"/>
    </source>
</evidence>
<dbReference type="GO" id="GO:0005096">
    <property type="term" value="F:GTPase activator activity"/>
    <property type="evidence" value="ECO:0007669"/>
    <property type="project" value="UniProtKB-KW"/>
</dbReference>
<dbReference type="GO" id="GO:0031267">
    <property type="term" value="F:small GTPase binding"/>
    <property type="evidence" value="ECO:0007669"/>
    <property type="project" value="TreeGrafter"/>
</dbReference>
<dbReference type="SMART" id="SM00233">
    <property type="entry name" value="PH"/>
    <property type="match status" value="1"/>
</dbReference>
<dbReference type="SUPFAM" id="SSF47923">
    <property type="entry name" value="Ypt/Rab-GAP domain of gyp1p"/>
    <property type="match status" value="2"/>
</dbReference>
<evidence type="ECO:0000256" key="2">
    <source>
        <dbReference type="ARBA" id="ARBA00023054"/>
    </source>
</evidence>
<feature type="region of interest" description="Disordered" evidence="4">
    <location>
        <begin position="44"/>
        <end position="70"/>
    </location>
</feature>
<dbReference type="Gene3D" id="1.10.8.270">
    <property type="entry name" value="putative rabgap domain of human tbc1 domain family member 14 like domains"/>
    <property type="match status" value="1"/>
</dbReference>
<dbReference type="FunFam" id="2.30.29.30:FF:000248">
    <property type="entry name" value="TBC1 domain family member 2A isoform X1"/>
    <property type="match status" value="1"/>
</dbReference>
<organism evidence="7 8">
    <name type="scientific">Triplophysa tibetana</name>
    <dbReference type="NCBI Taxonomy" id="1572043"/>
    <lineage>
        <taxon>Eukaryota</taxon>
        <taxon>Metazoa</taxon>
        <taxon>Chordata</taxon>
        <taxon>Craniata</taxon>
        <taxon>Vertebrata</taxon>
        <taxon>Euteleostomi</taxon>
        <taxon>Actinopterygii</taxon>
        <taxon>Neopterygii</taxon>
        <taxon>Teleostei</taxon>
        <taxon>Ostariophysi</taxon>
        <taxon>Cypriniformes</taxon>
        <taxon>Nemacheilidae</taxon>
        <taxon>Triplophysa</taxon>
    </lineage>
</organism>
<feature type="domain" description="Rab-GAP TBC" evidence="6">
    <location>
        <begin position="602"/>
        <end position="796"/>
    </location>
</feature>
<dbReference type="FunFam" id="1.10.472.80:FF:000018">
    <property type="entry name" value="TBC1 domain family member 2B"/>
    <property type="match status" value="1"/>
</dbReference>
<dbReference type="Pfam" id="PF00566">
    <property type="entry name" value="RabGAP-TBC"/>
    <property type="match status" value="1"/>
</dbReference>
<evidence type="ECO:0000313" key="8">
    <source>
        <dbReference type="Proteomes" id="UP000324632"/>
    </source>
</evidence>
<dbReference type="SMART" id="SM00164">
    <property type="entry name" value="TBC"/>
    <property type="match status" value="1"/>
</dbReference>
<accession>A0A5A9NLB7</accession>
<dbReference type="AlphaFoldDB" id="A0A5A9NLB7"/>
<feature type="region of interest" description="Disordered" evidence="4">
    <location>
        <begin position="266"/>
        <end position="295"/>
    </location>
</feature>
<dbReference type="FunFam" id="1.10.8.270:FF:000014">
    <property type="entry name" value="Putative TBC1 domain family member 2B"/>
    <property type="match status" value="1"/>
</dbReference>
<evidence type="ECO:0000256" key="1">
    <source>
        <dbReference type="ARBA" id="ARBA00022468"/>
    </source>
</evidence>
<feature type="compositionally biased region" description="Polar residues" evidence="4">
    <location>
        <begin position="57"/>
        <end position="69"/>
    </location>
</feature>
<evidence type="ECO:0000313" key="7">
    <source>
        <dbReference type="EMBL" id="KAA0709656.1"/>
    </source>
</evidence>
<dbReference type="InterPro" id="IPR001849">
    <property type="entry name" value="PH_domain"/>
</dbReference>
<dbReference type="InterPro" id="IPR050302">
    <property type="entry name" value="Rab_GAP_TBC_domain"/>
</dbReference>
<protein>
    <submittedName>
        <fullName evidence="7">TBC1 domain family member 2A</fullName>
    </submittedName>
</protein>
<dbReference type="PROSITE" id="PS50086">
    <property type="entry name" value="TBC_RABGAP"/>
    <property type="match status" value="1"/>
</dbReference>
<dbReference type="Gene3D" id="1.10.472.80">
    <property type="entry name" value="Ypt/Rab-GAP domain of gyp1p, domain 3"/>
    <property type="match status" value="1"/>
</dbReference>
<dbReference type="PANTHER" id="PTHR47219:SF20">
    <property type="entry name" value="TBC1 DOMAIN FAMILY MEMBER 2B"/>
    <property type="match status" value="1"/>
</dbReference>
<feature type="compositionally biased region" description="Basic and acidic residues" evidence="4">
    <location>
        <begin position="315"/>
        <end position="329"/>
    </location>
</feature>
<keyword evidence="2 3" id="KW-0175">Coiled coil</keyword>
<feature type="region of interest" description="Disordered" evidence="4">
    <location>
        <begin position="308"/>
        <end position="338"/>
    </location>
</feature>
<dbReference type="PANTHER" id="PTHR47219">
    <property type="entry name" value="RAB GTPASE-ACTIVATING PROTEIN 1-LIKE"/>
    <property type="match status" value="1"/>
</dbReference>
<feature type="coiled-coil region" evidence="3">
    <location>
        <begin position="376"/>
        <end position="438"/>
    </location>
</feature>
<dbReference type="InterPro" id="IPR000195">
    <property type="entry name" value="Rab-GAP-TBC_dom"/>
</dbReference>
<dbReference type="CDD" id="cd01265">
    <property type="entry name" value="PH_TBC1D2A"/>
    <property type="match status" value="1"/>
</dbReference>
<dbReference type="GO" id="GO:0031410">
    <property type="term" value="C:cytoplasmic vesicle"/>
    <property type="evidence" value="ECO:0007669"/>
    <property type="project" value="UniProtKB-ARBA"/>
</dbReference>
<evidence type="ECO:0000259" key="5">
    <source>
        <dbReference type="PROSITE" id="PS50003"/>
    </source>
</evidence>
<dbReference type="EMBL" id="SOYY01000017">
    <property type="protein sequence ID" value="KAA0709656.1"/>
    <property type="molecule type" value="Genomic_DNA"/>
</dbReference>
<dbReference type="GO" id="GO:0005829">
    <property type="term" value="C:cytosol"/>
    <property type="evidence" value="ECO:0007669"/>
    <property type="project" value="UniProtKB-ARBA"/>
</dbReference>
<dbReference type="Proteomes" id="UP000324632">
    <property type="component" value="Chromosome 17"/>
</dbReference>
<keyword evidence="1" id="KW-0343">GTPase activation</keyword>
<name>A0A5A9NLB7_9TELE</name>
<evidence type="ECO:0000256" key="3">
    <source>
        <dbReference type="SAM" id="Coils"/>
    </source>
</evidence>
<dbReference type="PROSITE" id="PS50003">
    <property type="entry name" value="PH_DOMAIN"/>
    <property type="match status" value="1"/>
</dbReference>
<dbReference type="Gene3D" id="2.30.29.30">
    <property type="entry name" value="Pleckstrin-homology domain (PH domain)/Phosphotyrosine-binding domain (PTB)"/>
    <property type="match status" value="1"/>
</dbReference>
<dbReference type="SUPFAM" id="SSF50729">
    <property type="entry name" value="PH domain-like"/>
    <property type="match status" value="1"/>
</dbReference>
<reference evidence="7 8" key="1">
    <citation type="journal article" date="2019" name="Mol. Ecol. Resour.">
        <title>Chromosome-level genome assembly of Triplophysa tibetana, a fish adapted to the harsh high-altitude environment of the Tibetan Plateau.</title>
        <authorList>
            <person name="Yang X."/>
            <person name="Liu H."/>
            <person name="Ma Z."/>
            <person name="Zou Y."/>
            <person name="Zou M."/>
            <person name="Mao Y."/>
            <person name="Li X."/>
            <person name="Wang H."/>
            <person name="Chen T."/>
            <person name="Wang W."/>
            <person name="Yang R."/>
        </authorList>
    </citation>
    <scope>NUCLEOTIDE SEQUENCE [LARGE SCALE GENOMIC DNA]</scope>
    <source>
        <strain evidence="7">TTIB1903HZAU</strain>
        <tissue evidence="7">Muscle</tissue>
    </source>
</reference>
<sequence length="905" mass="103198">MENEALPNTCSSPPPAIRVSLADQSVCSEETALRVTRSMPVQAGEKEDTQIHAAQPDVTNVDSGGSSSPGPKLCGYLSKQGGPLKSWKTRWFTFEEKSCQLFYYRTAQDINPLGKVDLSRGTFSYPLLGDEGIFHIQTPERTFILKAPNRDAQMYWLQQMQLKRASYREQHAGHFSLTKSDNQPLNSPPSAQTCAADFLPVVKTPPGLVGEEAASLPAPGTNSPLNMSIKHPLIELQNTMHSLLHRQSQEIRQSVFHIDVKCEPNVSQKSQMPTSVGPPQVSSQAPESTAIPSGEKLQENSLIHRLSALSQNRKSNKDKSKPLDHKDPNAPDNTSRLQQEQFSLNEEELVSLLHKVLEAAQLEKHTCVQFLAAEGEQERLELLKQCERRAAELRERVDSLQAENETLRRDLSERDAHVAELQQNIQLLMHKNQAKQDVILKLSDKLTSCGVDQQCTNGVTSETFRQLSHENENLKEANNCQMESRYLGVLQKLQESEDLSPEQRESVRKVIKDVVQVDLHKAIKLNPISDYDEYGFRTSVDYKVEDLKLLSKIQALEVRSHNLVNNDERDGSLLARCAQLLSGRVEVELISSPELKNVLRTGLPQEYRAKVWRYLIHTRTKALRERYPNRYQELCEKSRTSPHLVPRQIQLDLDRTLRSNQHFSAPSSPLIPQLERVLQAFSWQNPTIGYVQGLNRLAAIALLVLQNEEDAFWCLVGIVEFIMPKDYYTKDLLGCQADQRVFKDLMLEKLPRLTAHLEAQKVDVSLITVEWFLVLFVDSLPSQILFKVWDAFLFEGIKVIFRYTLALFKYREENILKIHDSAELYQYLRLLSNTIADGRKLTYIAFNDMNPLPKKLLHNRRSIHMERLHAEIKELENLQKAYKAEHVQCKDTDLDILASEDEEEV</sequence>
<keyword evidence="8" id="KW-1185">Reference proteome</keyword>
<comment type="caution">
    <text evidence="7">The sequence shown here is derived from an EMBL/GenBank/DDBJ whole genome shotgun (WGS) entry which is preliminary data.</text>
</comment>
<dbReference type="InterPro" id="IPR035969">
    <property type="entry name" value="Rab-GAP_TBC_sf"/>
</dbReference>
<feature type="compositionally biased region" description="Polar residues" evidence="4">
    <location>
        <begin position="280"/>
        <end position="291"/>
    </location>
</feature>
<evidence type="ECO:0000256" key="4">
    <source>
        <dbReference type="SAM" id="MobiDB-lite"/>
    </source>
</evidence>
<gene>
    <name evidence="7" type="ORF">E1301_Tti003919</name>
</gene>
<feature type="domain" description="PH" evidence="5">
    <location>
        <begin position="70"/>
        <end position="165"/>
    </location>
</feature>
<dbReference type="InterPro" id="IPR011993">
    <property type="entry name" value="PH-like_dom_sf"/>
</dbReference>
<feature type="coiled-coil region" evidence="3">
    <location>
        <begin position="865"/>
        <end position="892"/>
    </location>
</feature>
<proteinExistence type="predicted"/>